<accession>A0A9Y1BJ71</accession>
<feature type="transmembrane region" description="Helical" evidence="1">
    <location>
        <begin position="42"/>
        <end position="63"/>
    </location>
</feature>
<keyword evidence="1" id="KW-0812">Transmembrane</keyword>
<feature type="transmembrane region" description="Helical" evidence="1">
    <location>
        <begin position="115"/>
        <end position="138"/>
    </location>
</feature>
<protein>
    <submittedName>
        <fullName evidence="2">Uncharacterized protein</fullName>
    </submittedName>
</protein>
<dbReference type="EMBL" id="CP084166">
    <property type="protein sequence ID" value="UJG40058.1"/>
    <property type="molecule type" value="Genomic_DNA"/>
</dbReference>
<evidence type="ECO:0000256" key="1">
    <source>
        <dbReference type="SAM" id="Phobius"/>
    </source>
</evidence>
<feature type="transmembrane region" description="Helical" evidence="1">
    <location>
        <begin position="12"/>
        <end position="30"/>
    </location>
</feature>
<keyword evidence="1" id="KW-1133">Transmembrane helix</keyword>
<sequence>MSLGNNNRDETIFLSLEGILTITLIGLYLFLYIRYTPTVLCIIYPIGITYILLFSITTLLALFNTYNITIYLWKFSKIVSNMFILRIINFVTSLTLTLIYLIWHSKGCGNLRTIQLLLVKLIPFCIGSLFPILLLLLIKEILAHKNKT</sequence>
<organism evidence="2">
    <name type="scientific">Candidatus Heimdallarchaeum aukensis</name>
    <dbReference type="NCBI Taxonomy" id="2876573"/>
    <lineage>
        <taxon>Archaea</taxon>
        <taxon>Promethearchaeati</taxon>
        <taxon>Candidatus Heimdallarchaeota</taxon>
        <taxon>Candidatus Heimdallarchaeia (ex Rinke et al. 2021) (nom. nud.)</taxon>
        <taxon>Candidatus Heimdallarchaeales</taxon>
        <taxon>Candidatus Heimdallarchaeaceae</taxon>
        <taxon>Candidatus Heimdallarchaeum</taxon>
    </lineage>
</organism>
<keyword evidence="1" id="KW-0472">Membrane</keyword>
<reference evidence="2" key="1">
    <citation type="journal article" date="2022" name="Nat. Microbiol.">
        <title>Unique mobile elements and scalable gene flow at the prokaryote-eukaryote boundary revealed by circularized Asgard archaea genomes.</title>
        <authorList>
            <person name="Wu F."/>
            <person name="Speth D.R."/>
            <person name="Philosof A."/>
            <person name="Cremiere A."/>
            <person name="Narayanan A."/>
            <person name="Barco R.A."/>
            <person name="Connon S.A."/>
            <person name="Amend J.P."/>
            <person name="Antoshechkin I.A."/>
            <person name="Orphan V.J."/>
        </authorList>
    </citation>
    <scope>NUCLEOTIDE SEQUENCE</scope>
    <source>
        <strain evidence="2">PM71</strain>
    </source>
</reference>
<proteinExistence type="predicted"/>
<evidence type="ECO:0000313" key="2">
    <source>
        <dbReference type="EMBL" id="UJG40058.1"/>
    </source>
</evidence>
<gene>
    <name evidence="2" type="ORF">K9W45_09440</name>
</gene>
<name>A0A9Y1BJ71_9ARCH</name>
<dbReference type="AlphaFoldDB" id="A0A9Y1BJ71"/>
<feature type="transmembrane region" description="Helical" evidence="1">
    <location>
        <begin position="83"/>
        <end position="103"/>
    </location>
</feature>
<dbReference type="Proteomes" id="UP001201020">
    <property type="component" value="Chromosome"/>
</dbReference>